<dbReference type="InterPro" id="IPR042203">
    <property type="entry name" value="Leu/Phe-tRNA_Trfase_C"/>
</dbReference>
<keyword evidence="6" id="KW-1185">Reference proteome</keyword>
<comment type="subcellular location">
    <subcellularLocation>
        <location evidence="4">Cytoplasm</location>
    </subcellularLocation>
</comment>
<dbReference type="GO" id="GO:0008914">
    <property type="term" value="F:leucyl-tRNA--protein transferase activity"/>
    <property type="evidence" value="ECO:0007669"/>
    <property type="project" value="UniProtKB-EC"/>
</dbReference>
<dbReference type="Pfam" id="PF03588">
    <property type="entry name" value="Leu_Phe_trans"/>
    <property type="match status" value="1"/>
</dbReference>
<dbReference type="InterPro" id="IPR016181">
    <property type="entry name" value="Acyl_CoA_acyltransferase"/>
</dbReference>
<dbReference type="Gene3D" id="3.30.70.3550">
    <property type="entry name" value="Leucyl/phenylalanyl-tRNA-protein transferase, N-terminal domain"/>
    <property type="match status" value="1"/>
</dbReference>
<dbReference type="SUPFAM" id="SSF55729">
    <property type="entry name" value="Acyl-CoA N-acyltransferases (Nat)"/>
    <property type="match status" value="1"/>
</dbReference>
<keyword evidence="1 4" id="KW-0963">Cytoplasm</keyword>
<keyword evidence="3 4" id="KW-0012">Acyltransferase</keyword>
<accession>A0ABW9YAN3</accession>
<proteinExistence type="inferred from homology"/>
<dbReference type="InterPro" id="IPR042221">
    <property type="entry name" value="Leu/Phe-tRNA_Trfase_N"/>
</dbReference>
<sequence>MIANALTPDILLRAYAAGIFPMAESRDDPQIHWVDPRRRGILPLDGFHISRSLRRRILRSDWRVSADTAFAQTVQACAARDETWINATIYDTYLALHRMGFAHSLEIWDGDTLIGGVYGVTLGRAFFGESMFSRRTDASKLALAYTVHRLRAGGFTLFDTQFLTAHLATLGGIEISRGDYHRRLGAALEGRAQFHPDNYSPAPSDVAGSAGAAASG</sequence>
<name>A0ABW9YAN3_9RHOB</name>
<evidence type="ECO:0000313" key="6">
    <source>
        <dbReference type="Proteomes" id="UP001517376"/>
    </source>
</evidence>
<comment type="catalytic activity">
    <reaction evidence="4">
        <text>N-terminal L-arginyl-[protein] + L-leucyl-tRNA(Leu) = N-terminal L-leucyl-L-arginyl-[protein] + tRNA(Leu) + H(+)</text>
        <dbReference type="Rhea" id="RHEA:50416"/>
        <dbReference type="Rhea" id="RHEA-COMP:9613"/>
        <dbReference type="Rhea" id="RHEA-COMP:9622"/>
        <dbReference type="Rhea" id="RHEA-COMP:12672"/>
        <dbReference type="Rhea" id="RHEA-COMP:12673"/>
        <dbReference type="ChEBI" id="CHEBI:15378"/>
        <dbReference type="ChEBI" id="CHEBI:64719"/>
        <dbReference type="ChEBI" id="CHEBI:78442"/>
        <dbReference type="ChEBI" id="CHEBI:78494"/>
        <dbReference type="ChEBI" id="CHEBI:133044"/>
        <dbReference type="EC" id="2.3.2.6"/>
    </reaction>
</comment>
<comment type="catalytic activity">
    <reaction evidence="4">
        <text>N-terminal L-lysyl-[protein] + L-leucyl-tRNA(Leu) = N-terminal L-leucyl-L-lysyl-[protein] + tRNA(Leu) + H(+)</text>
        <dbReference type="Rhea" id="RHEA:12340"/>
        <dbReference type="Rhea" id="RHEA-COMP:9613"/>
        <dbReference type="Rhea" id="RHEA-COMP:9622"/>
        <dbReference type="Rhea" id="RHEA-COMP:12670"/>
        <dbReference type="Rhea" id="RHEA-COMP:12671"/>
        <dbReference type="ChEBI" id="CHEBI:15378"/>
        <dbReference type="ChEBI" id="CHEBI:65249"/>
        <dbReference type="ChEBI" id="CHEBI:78442"/>
        <dbReference type="ChEBI" id="CHEBI:78494"/>
        <dbReference type="ChEBI" id="CHEBI:133043"/>
        <dbReference type="EC" id="2.3.2.6"/>
    </reaction>
</comment>
<keyword evidence="2 4" id="KW-0808">Transferase</keyword>
<dbReference type="EC" id="2.3.2.6" evidence="4"/>
<dbReference type="Proteomes" id="UP001517376">
    <property type="component" value="Unassembled WGS sequence"/>
</dbReference>
<comment type="similarity">
    <text evidence="4">Belongs to the L/F-transferase family.</text>
</comment>
<evidence type="ECO:0000256" key="3">
    <source>
        <dbReference type="ARBA" id="ARBA00023315"/>
    </source>
</evidence>
<gene>
    <name evidence="4" type="primary">aat</name>
    <name evidence="5" type="ORF">GU920_14740</name>
</gene>
<reference evidence="6" key="1">
    <citation type="submission" date="2020-01" db="EMBL/GenBank/DDBJ databases">
        <title>Sphingomonas sp. strain CSW-10.</title>
        <authorList>
            <person name="Chen W.-M."/>
        </authorList>
    </citation>
    <scope>NUCLEOTIDE SEQUENCE [LARGE SCALE GENOMIC DNA]</scope>
    <source>
        <strain evidence="6">CCP-1</strain>
    </source>
</reference>
<organism evidence="5 6">
    <name type="scientific">Paragemmobacter ruber</name>
    <dbReference type="NCBI Taxonomy" id="1985673"/>
    <lineage>
        <taxon>Bacteria</taxon>
        <taxon>Pseudomonadati</taxon>
        <taxon>Pseudomonadota</taxon>
        <taxon>Alphaproteobacteria</taxon>
        <taxon>Rhodobacterales</taxon>
        <taxon>Paracoccaceae</taxon>
        <taxon>Paragemmobacter</taxon>
    </lineage>
</organism>
<comment type="caution">
    <text evidence="5">The sequence shown here is derived from an EMBL/GenBank/DDBJ whole genome shotgun (WGS) entry which is preliminary data.</text>
</comment>
<comment type="function">
    <text evidence="4">Functions in the N-end rule pathway of protein degradation where it conjugates Leu, Phe and, less efficiently, Met from aminoacyl-tRNAs to the N-termini of proteins containing an N-terminal arginine or lysine.</text>
</comment>
<evidence type="ECO:0000256" key="4">
    <source>
        <dbReference type="HAMAP-Rule" id="MF_00688"/>
    </source>
</evidence>
<dbReference type="Gene3D" id="3.40.630.70">
    <property type="entry name" value="Leucyl/phenylalanyl-tRNA-protein transferase, C-terminal domain"/>
    <property type="match status" value="1"/>
</dbReference>
<protein>
    <recommendedName>
        <fullName evidence="4">Leucyl/phenylalanyl-tRNA--protein transferase</fullName>
        <ecNumber evidence="4">2.3.2.6</ecNumber>
    </recommendedName>
    <alternativeName>
        <fullName evidence="4">L/F-transferase</fullName>
    </alternativeName>
    <alternativeName>
        <fullName evidence="4">Leucyltransferase</fullName>
    </alternativeName>
    <alternativeName>
        <fullName evidence="4">Phenyalanyltransferase</fullName>
    </alternativeName>
</protein>
<dbReference type="RefSeq" id="WP_161767834.1">
    <property type="nucleotide sequence ID" value="NZ_JAAATW010000003.1"/>
</dbReference>
<dbReference type="PANTHER" id="PTHR30098:SF2">
    <property type="entry name" value="LEUCYL_PHENYLALANYL-TRNA--PROTEIN TRANSFERASE"/>
    <property type="match status" value="1"/>
</dbReference>
<comment type="catalytic activity">
    <reaction evidence="4">
        <text>L-phenylalanyl-tRNA(Phe) + an N-terminal L-alpha-aminoacyl-[protein] = an N-terminal L-phenylalanyl-L-alpha-aminoacyl-[protein] + tRNA(Phe)</text>
        <dbReference type="Rhea" id="RHEA:43632"/>
        <dbReference type="Rhea" id="RHEA-COMP:9668"/>
        <dbReference type="Rhea" id="RHEA-COMP:9699"/>
        <dbReference type="Rhea" id="RHEA-COMP:10636"/>
        <dbReference type="Rhea" id="RHEA-COMP:10637"/>
        <dbReference type="ChEBI" id="CHEBI:78442"/>
        <dbReference type="ChEBI" id="CHEBI:78531"/>
        <dbReference type="ChEBI" id="CHEBI:78597"/>
        <dbReference type="ChEBI" id="CHEBI:83561"/>
        <dbReference type="EC" id="2.3.2.6"/>
    </reaction>
</comment>
<dbReference type="InterPro" id="IPR004616">
    <property type="entry name" value="Leu/Phe-tRNA_Trfase"/>
</dbReference>
<evidence type="ECO:0000313" key="5">
    <source>
        <dbReference type="EMBL" id="NBE08795.1"/>
    </source>
</evidence>
<evidence type="ECO:0000256" key="1">
    <source>
        <dbReference type="ARBA" id="ARBA00022490"/>
    </source>
</evidence>
<dbReference type="NCBIfam" id="TIGR00667">
    <property type="entry name" value="aat"/>
    <property type="match status" value="1"/>
</dbReference>
<dbReference type="PANTHER" id="PTHR30098">
    <property type="entry name" value="LEUCYL/PHENYLALANYL-TRNA--PROTEIN TRANSFERASE"/>
    <property type="match status" value="1"/>
</dbReference>
<dbReference type="HAMAP" id="MF_00688">
    <property type="entry name" value="Leu_Phe_trans"/>
    <property type="match status" value="1"/>
</dbReference>
<evidence type="ECO:0000256" key="2">
    <source>
        <dbReference type="ARBA" id="ARBA00022679"/>
    </source>
</evidence>
<dbReference type="EMBL" id="JAAATW010000003">
    <property type="protein sequence ID" value="NBE08795.1"/>
    <property type="molecule type" value="Genomic_DNA"/>
</dbReference>